<reference evidence="1" key="1">
    <citation type="submission" date="2022-06" db="EMBL/GenBank/DDBJ databases">
        <authorList>
            <person name="Sun Q."/>
        </authorList>
    </citation>
    <scope>NUCLEOTIDE SEQUENCE</scope>
    <source>
        <strain evidence="1">S101</strain>
    </source>
</reference>
<dbReference type="Proteomes" id="UP001155380">
    <property type="component" value="Unassembled WGS sequence"/>
</dbReference>
<dbReference type="InterPro" id="IPR008949">
    <property type="entry name" value="Isoprenoid_synthase_dom_sf"/>
</dbReference>
<evidence type="ECO:0000313" key="1">
    <source>
        <dbReference type="EMBL" id="MCO5956210.1"/>
    </source>
</evidence>
<dbReference type="Pfam" id="PF00494">
    <property type="entry name" value="SQS_PSY"/>
    <property type="match status" value="1"/>
</dbReference>
<dbReference type="AlphaFoldDB" id="A0AAJ1F411"/>
<accession>A0AAJ1F411</accession>
<protein>
    <submittedName>
        <fullName evidence="1">Phytoene/squalene synthase family protein</fullName>
    </submittedName>
</protein>
<comment type="caution">
    <text evidence="1">The sequence shown here is derived from an EMBL/GenBank/DDBJ whole genome shotgun (WGS) entry which is preliminary data.</text>
</comment>
<evidence type="ECO:0000313" key="2">
    <source>
        <dbReference type="Proteomes" id="UP001155380"/>
    </source>
</evidence>
<proteinExistence type="predicted"/>
<dbReference type="SUPFAM" id="SSF48576">
    <property type="entry name" value="Terpenoid synthases"/>
    <property type="match status" value="1"/>
</dbReference>
<dbReference type="Gene3D" id="1.10.600.10">
    <property type="entry name" value="Farnesyl Diphosphate Synthase"/>
    <property type="match status" value="1"/>
</dbReference>
<dbReference type="InterPro" id="IPR002060">
    <property type="entry name" value="Squ/phyt_synthse"/>
</dbReference>
<name>A0AAJ1F411_9HYPH</name>
<dbReference type="EMBL" id="JAMXLX010000001">
    <property type="protein sequence ID" value="MCO5956210.1"/>
    <property type="molecule type" value="Genomic_DNA"/>
</dbReference>
<gene>
    <name evidence="1" type="ORF">NBH21_05465</name>
</gene>
<sequence length="284" mass="30519">MNQQLPDNAAVSLATLRDTDRDRYLACLLSPAEKRGALAALYAFNAEIARIRDLVREPLPGEVRLQYWRDLLAGSGHGSTEANPLAAELLRAIKEHRLPVAALQGMVDARVFDLYDDPVETTAMLEGYAGETAAALIQLASLVLDPAAAPACADIAGHAGVAQAIAGATLLMPTHRARGQLFLPLQILSAVGLDRDTFLAGKDKERIGAAVEAFAGLGLDHLRKARTEGKLPRSIVSAYLPVALAEPVLLAAQRARAAVFEGDIRLAQWRRQLKMMRAAYAGRF</sequence>
<organism evidence="1 2">
    <name type="scientific">Ciceribacter sichuanensis</name>
    <dbReference type="NCBI Taxonomy" id="2949647"/>
    <lineage>
        <taxon>Bacteria</taxon>
        <taxon>Pseudomonadati</taxon>
        <taxon>Pseudomonadota</taxon>
        <taxon>Alphaproteobacteria</taxon>
        <taxon>Hyphomicrobiales</taxon>
        <taxon>Rhizobiaceae</taxon>
        <taxon>Ciceribacter</taxon>
    </lineage>
</organism>